<dbReference type="GO" id="GO:0008168">
    <property type="term" value="F:methyltransferase activity"/>
    <property type="evidence" value="ECO:0007669"/>
    <property type="project" value="UniProtKB-KW"/>
</dbReference>
<dbReference type="AlphaFoldDB" id="A0A5A7P3B1"/>
<gene>
    <name evidence="2" type="ORF">STAS_02624</name>
</gene>
<organism evidence="2 3">
    <name type="scientific">Striga asiatica</name>
    <name type="common">Asiatic witchweed</name>
    <name type="synonym">Buchnera asiatica</name>
    <dbReference type="NCBI Taxonomy" id="4170"/>
    <lineage>
        <taxon>Eukaryota</taxon>
        <taxon>Viridiplantae</taxon>
        <taxon>Streptophyta</taxon>
        <taxon>Embryophyta</taxon>
        <taxon>Tracheophyta</taxon>
        <taxon>Spermatophyta</taxon>
        <taxon>Magnoliopsida</taxon>
        <taxon>eudicotyledons</taxon>
        <taxon>Gunneridae</taxon>
        <taxon>Pentapetalae</taxon>
        <taxon>asterids</taxon>
        <taxon>lamiids</taxon>
        <taxon>Lamiales</taxon>
        <taxon>Orobanchaceae</taxon>
        <taxon>Buchnereae</taxon>
        <taxon>Striga</taxon>
    </lineage>
</organism>
<evidence type="ECO:0000313" key="3">
    <source>
        <dbReference type="Proteomes" id="UP000325081"/>
    </source>
</evidence>
<keyword evidence="3" id="KW-1185">Reference proteome</keyword>
<protein>
    <submittedName>
        <fullName evidence="2">Ribosomal RNA large subunit methyltransferase H</fullName>
    </submittedName>
</protein>
<proteinExistence type="predicted"/>
<dbReference type="GO" id="GO:0032259">
    <property type="term" value="P:methylation"/>
    <property type="evidence" value="ECO:0007669"/>
    <property type="project" value="UniProtKB-KW"/>
</dbReference>
<comment type="caution">
    <text evidence="2">The sequence shown here is derived from an EMBL/GenBank/DDBJ whole genome shotgun (WGS) entry which is preliminary data.</text>
</comment>
<evidence type="ECO:0000259" key="1">
    <source>
        <dbReference type="PROSITE" id="PS50108"/>
    </source>
</evidence>
<keyword evidence="2" id="KW-0489">Methyltransferase</keyword>
<sequence length="162" mass="18452">MAHFDLPKKRGQLTYDCKMIFTHVLATLNYANTLGSPYVSTFDHISHIGPNAIYWNGQTKSYTPQTEQVVSHLNFFQGRAMAEVLSLPHHLATWLHQEPWSKHACKIPHPGMRGSISHQLKLSILFSHGPCNWRCRKMGVRRAGFGGVAILNAYHLFWAEWG</sequence>
<keyword evidence="2" id="KW-0808">Transferase</keyword>
<evidence type="ECO:0000313" key="2">
    <source>
        <dbReference type="EMBL" id="GER26948.1"/>
    </source>
</evidence>
<dbReference type="InterPro" id="IPR000095">
    <property type="entry name" value="CRIB_dom"/>
</dbReference>
<name>A0A5A7P3B1_STRAF</name>
<feature type="domain" description="CRIB" evidence="1">
    <location>
        <begin position="34"/>
        <end position="49"/>
    </location>
</feature>
<dbReference type="PROSITE" id="PS50108">
    <property type="entry name" value="CRIB"/>
    <property type="match status" value="1"/>
</dbReference>
<dbReference type="Proteomes" id="UP000325081">
    <property type="component" value="Unassembled WGS sequence"/>
</dbReference>
<accession>A0A5A7P3B1</accession>
<reference evidence="3" key="1">
    <citation type="journal article" date="2019" name="Curr. Biol.">
        <title>Genome Sequence of Striga asiatica Provides Insight into the Evolution of Plant Parasitism.</title>
        <authorList>
            <person name="Yoshida S."/>
            <person name="Kim S."/>
            <person name="Wafula E.K."/>
            <person name="Tanskanen J."/>
            <person name="Kim Y.M."/>
            <person name="Honaas L."/>
            <person name="Yang Z."/>
            <person name="Spallek T."/>
            <person name="Conn C.E."/>
            <person name="Ichihashi Y."/>
            <person name="Cheong K."/>
            <person name="Cui S."/>
            <person name="Der J.P."/>
            <person name="Gundlach H."/>
            <person name="Jiao Y."/>
            <person name="Hori C."/>
            <person name="Ishida J.K."/>
            <person name="Kasahara H."/>
            <person name="Kiba T."/>
            <person name="Kim M.S."/>
            <person name="Koo N."/>
            <person name="Laohavisit A."/>
            <person name="Lee Y.H."/>
            <person name="Lumba S."/>
            <person name="McCourt P."/>
            <person name="Mortimer J.C."/>
            <person name="Mutuku J.M."/>
            <person name="Nomura T."/>
            <person name="Sasaki-Sekimoto Y."/>
            <person name="Seto Y."/>
            <person name="Wang Y."/>
            <person name="Wakatake T."/>
            <person name="Sakakibara H."/>
            <person name="Demura T."/>
            <person name="Yamaguchi S."/>
            <person name="Yoneyama K."/>
            <person name="Manabe R.I."/>
            <person name="Nelson D.C."/>
            <person name="Schulman A.H."/>
            <person name="Timko M.P."/>
            <person name="dePamphilis C.W."/>
            <person name="Choi D."/>
            <person name="Shirasu K."/>
        </authorList>
    </citation>
    <scope>NUCLEOTIDE SEQUENCE [LARGE SCALE GENOMIC DNA]</scope>
    <source>
        <strain evidence="3">cv. UVA1</strain>
    </source>
</reference>
<dbReference type="EMBL" id="BKCP01001336">
    <property type="protein sequence ID" value="GER26948.1"/>
    <property type="molecule type" value="Genomic_DNA"/>
</dbReference>